<name>A0A6A5QP51_AMPQU</name>
<gene>
    <name evidence="1" type="ORF">BDU57DRAFT_450424</name>
</gene>
<dbReference type="Proteomes" id="UP000800096">
    <property type="component" value="Unassembled WGS sequence"/>
</dbReference>
<dbReference type="PANTHER" id="PTHR42085">
    <property type="entry name" value="F-BOX DOMAIN-CONTAINING PROTEIN"/>
    <property type="match status" value="1"/>
</dbReference>
<sequence length="488" mass="54671">MSSFIAKRDSMEVTVDAPKTELQSAHLIESSPKKRALGLVDLPAAVRNCIYKYALDTELVNVGESNVSYTHYIKDGTLQFTTSRSPFLVQTALFYVNKQISKEALHYFYSKNLFVKFKVYSSDARHAKTMLEDSGLLFSTASPEWLERSKQHALEVVVVEKNSSQMRAEVMFPAQYLPRIINFFDQCSQATKSWAPAHSIFISMMNTYDFPISRLQGDLLELFRLLSNLGNAAIDNKHLLDRYAEGLQSNMTAPAFNANTWLETVMSLADLADTARDKEDYITANEYSQSVIIALTYGYLTHAEILHTQDEAFAKSVQRLRWRTELGLGIALSLLHREYTLSSPSWLSEATTPAAKTAARDLLLAESTLSKALSLATDSPSPTSNPWFLSLPVELIPPNKPTFFTDLERAHTWYALGTVHASLGETLFAAGDMERALELWKDGEGKGKAEKAFEGVRERIDSEREGMWKGEIRPGRGLGRAARIAIRV</sequence>
<proteinExistence type="predicted"/>
<evidence type="ECO:0000313" key="1">
    <source>
        <dbReference type="EMBL" id="KAF1917179.1"/>
    </source>
</evidence>
<reference evidence="1" key="1">
    <citation type="journal article" date="2020" name="Stud. Mycol.">
        <title>101 Dothideomycetes genomes: a test case for predicting lifestyles and emergence of pathogens.</title>
        <authorList>
            <person name="Haridas S."/>
            <person name="Albert R."/>
            <person name="Binder M."/>
            <person name="Bloem J."/>
            <person name="Labutti K."/>
            <person name="Salamov A."/>
            <person name="Andreopoulos B."/>
            <person name="Baker S."/>
            <person name="Barry K."/>
            <person name="Bills G."/>
            <person name="Bluhm B."/>
            <person name="Cannon C."/>
            <person name="Castanera R."/>
            <person name="Culley D."/>
            <person name="Daum C."/>
            <person name="Ezra D."/>
            <person name="Gonzalez J."/>
            <person name="Henrissat B."/>
            <person name="Kuo A."/>
            <person name="Liang C."/>
            <person name="Lipzen A."/>
            <person name="Lutzoni F."/>
            <person name="Magnuson J."/>
            <person name="Mondo S."/>
            <person name="Nolan M."/>
            <person name="Ohm R."/>
            <person name="Pangilinan J."/>
            <person name="Park H.-J."/>
            <person name="Ramirez L."/>
            <person name="Alfaro M."/>
            <person name="Sun H."/>
            <person name="Tritt A."/>
            <person name="Yoshinaga Y."/>
            <person name="Zwiers L.-H."/>
            <person name="Turgeon B."/>
            <person name="Goodwin S."/>
            <person name="Spatafora J."/>
            <person name="Crous P."/>
            <person name="Grigoriev I."/>
        </authorList>
    </citation>
    <scope>NUCLEOTIDE SEQUENCE</scope>
    <source>
        <strain evidence="1">HMLAC05119</strain>
    </source>
</reference>
<dbReference type="AlphaFoldDB" id="A0A6A5QP51"/>
<dbReference type="EMBL" id="ML979135">
    <property type="protein sequence ID" value="KAF1917179.1"/>
    <property type="molecule type" value="Genomic_DNA"/>
</dbReference>
<dbReference type="InterPro" id="IPR038883">
    <property type="entry name" value="AN11006-like"/>
</dbReference>
<dbReference type="PANTHER" id="PTHR42085:SF2">
    <property type="entry name" value="F-BOX DOMAIN-CONTAINING PROTEIN"/>
    <property type="match status" value="1"/>
</dbReference>
<keyword evidence="2" id="KW-1185">Reference proteome</keyword>
<evidence type="ECO:0000313" key="2">
    <source>
        <dbReference type="Proteomes" id="UP000800096"/>
    </source>
</evidence>
<dbReference type="OrthoDB" id="62952at2759"/>
<protein>
    <submittedName>
        <fullName evidence="1">Uncharacterized protein</fullName>
    </submittedName>
</protein>
<organism evidence="1 2">
    <name type="scientific">Ampelomyces quisqualis</name>
    <name type="common">Powdery mildew agent</name>
    <dbReference type="NCBI Taxonomy" id="50730"/>
    <lineage>
        <taxon>Eukaryota</taxon>
        <taxon>Fungi</taxon>
        <taxon>Dikarya</taxon>
        <taxon>Ascomycota</taxon>
        <taxon>Pezizomycotina</taxon>
        <taxon>Dothideomycetes</taxon>
        <taxon>Pleosporomycetidae</taxon>
        <taxon>Pleosporales</taxon>
        <taxon>Pleosporineae</taxon>
        <taxon>Phaeosphaeriaceae</taxon>
        <taxon>Ampelomyces</taxon>
    </lineage>
</organism>
<accession>A0A6A5QP51</accession>